<evidence type="ECO:0000259" key="5">
    <source>
        <dbReference type="PROSITE" id="PS50893"/>
    </source>
</evidence>
<evidence type="ECO:0000313" key="6">
    <source>
        <dbReference type="EMBL" id="MEK8053130.1"/>
    </source>
</evidence>
<dbReference type="GO" id="GO:0005524">
    <property type="term" value="F:ATP binding"/>
    <property type="evidence" value="ECO:0007669"/>
    <property type="project" value="UniProtKB-KW"/>
</dbReference>
<keyword evidence="4 6" id="KW-0067">ATP-binding</keyword>
<gene>
    <name evidence="6" type="ORF">AACH10_22945</name>
</gene>
<dbReference type="Pfam" id="PF00005">
    <property type="entry name" value="ABC_tran"/>
    <property type="match status" value="1"/>
</dbReference>
<keyword evidence="1" id="KW-0813">Transport</keyword>
<keyword evidence="3" id="KW-0547">Nucleotide-binding</keyword>
<dbReference type="RefSeq" id="WP_341412876.1">
    <property type="nucleotide sequence ID" value="NZ_JBBUTH010000011.1"/>
</dbReference>
<organism evidence="6 7">
    <name type="scientific">Pseudaquabacterium inlustre</name>
    <dbReference type="NCBI Taxonomy" id="2984192"/>
    <lineage>
        <taxon>Bacteria</taxon>
        <taxon>Pseudomonadati</taxon>
        <taxon>Pseudomonadota</taxon>
        <taxon>Betaproteobacteria</taxon>
        <taxon>Burkholderiales</taxon>
        <taxon>Sphaerotilaceae</taxon>
        <taxon>Pseudaquabacterium</taxon>
    </lineage>
</organism>
<dbReference type="PANTHER" id="PTHR42939">
    <property type="entry name" value="ABC TRANSPORTER ATP-BINDING PROTEIN ALBC-RELATED"/>
    <property type="match status" value="1"/>
</dbReference>
<accession>A0ABU9CQV2</accession>
<feature type="domain" description="ABC transporter" evidence="5">
    <location>
        <begin position="13"/>
        <end position="219"/>
    </location>
</feature>
<dbReference type="Proteomes" id="UP001365405">
    <property type="component" value="Unassembled WGS sequence"/>
</dbReference>
<keyword evidence="7" id="KW-1185">Reference proteome</keyword>
<dbReference type="InterPro" id="IPR027417">
    <property type="entry name" value="P-loop_NTPase"/>
</dbReference>
<reference evidence="6 7" key="1">
    <citation type="submission" date="2024-04" db="EMBL/GenBank/DDBJ databases">
        <title>Novel species of the genus Ideonella isolated from streams.</title>
        <authorList>
            <person name="Lu H."/>
        </authorList>
    </citation>
    <scope>NUCLEOTIDE SEQUENCE [LARGE SCALE GENOMIC DNA]</scope>
    <source>
        <strain evidence="6 7">DXS22W</strain>
    </source>
</reference>
<dbReference type="SUPFAM" id="SSF52540">
    <property type="entry name" value="P-loop containing nucleoside triphosphate hydrolases"/>
    <property type="match status" value="1"/>
</dbReference>
<sequence length="220" mass="22977">MHADHRPPPAALLHLDDLHFAYPGQPALLRGFSAAVPAGVTALGGDMGCGKTTLLALVAGALTPQRGRITLHGVHGAPGSATWRTAVFAFDHRAGRDDPMPAPDLVAALRQRHARWDEATFTRHVQAFALAEHLGKPLLALSTGTRHKLWLAAALAARCPLTLLDEPTAGLDAASVDHLFEALADLADDPQGRAVLIASGEPLDEVLPLTASVVMPPAAG</sequence>
<dbReference type="PROSITE" id="PS50893">
    <property type="entry name" value="ABC_TRANSPORTER_2"/>
    <property type="match status" value="1"/>
</dbReference>
<evidence type="ECO:0000256" key="4">
    <source>
        <dbReference type="ARBA" id="ARBA00022840"/>
    </source>
</evidence>
<dbReference type="InterPro" id="IPR003593">
    <property type="entry name" value="AAA+_ATPase"/>
</dbReference>
<dbReference type="InterPro" id="IPR003439">
    <property type="entry name" value="ABC_transporter-like_ATP-bd"/>
</dbReference>
<keyword evidence="2" id="KW-0472">Membrane</keyword>
<evidence type="ECO:0000313" key="7">
    <source>
        <dbReference type="Proteomes" id="UP001365405"/>
    </source>
</evidence>
<dbReference type="Gene3D" id="3.40.50.300">
    <property type="entry name" value="P-loop containing nucleotide triphosphate hydrolases"/>
    <property type="match status" value="1"/>
</dbReference>
<proteinExistence type="predicted"/>
<comment type="caution">
    <text evidence="6">The sequence shown here is derived from an EMBL/GenBank/DDBJ whole genome shotgun (WGS) entry which is preliminary data.</text>
</comment>
<protein>
    <submittedName>
        <fullName evidence="6">ABC transporter ATP-binding protein</fullName>
    </submittedName>
</protein>
<dbReference type="InterPro" id="IPR051782">
    <property type="entry name" value="ABC_Transporter_VariousFunc"/>
</dbReference>
<evidence type="ECO:0000256" key="3">
    <source>
        <dbReference type="ARBA" id="ARBA00022741"/>
    </source>
</evidence>
<name>A0ABU9CQV2_9BURK</name>
<dbReference type="EMBL" id="JBBUTH010000011">
    <property type="protein sequence ID" value="MEK8053130.1"/>
    <property type="molecule type" value="Genomic_DNA"/>
</dbReference>
<evidence type="ECO:0000256" key="2">
    <source>
        <dbReference type="ARBA" id="ARBA00022475"/>
    </source>
</evidence>
<evidence type="ECO:0000256" key="1">
    <source>
        <dbReference type="ARBA" id="ARBA00022448"/>
    </source>
</evidence>
<dbReference type="SMART" id="SM00382">
    <property type="entry name" value="AAA"/>
    <property type="match status" value="1"/>
</dbReference>
<dbReference type="PANTHER" id="PTHR42939:SF1">
    <property type="entry name" value="ABC TRANSPORTER ATP-BINDING PROTEIN ALBC-RELATED"/>
    <property type="match status" value="1"/>
</dbReference>
<keyword evidence="2" id="KW-1003">Cell membrane</keyword>